<feature type="active site" evidence="6">
    <location>
        <position position="96"/>
    </location>
</feature>
<evidence type="ECO:0000256" key="1">
    <source>
        <dbReference type="ARBA" id="ARBA00001541"/>
    </source>
</evidence>
<gene>
    <name evidence="12" type="ORF">ACERLL_10785</name>
</gene>
<dbReference type="PROSITE" id="PS50123">
    <property type="entry name" value="CHER"/>
    <property type="match status" value="1"/>
</dbReference>
<evidence type="ECO:0000256" key="6">
    <source>
        <dbReference type="PROSITE-ProRule" id="PRU00050"/>
    </source>
</evidence>
<feature type="compositionally biased region" description="Low complexity" evidence="8">
    <location>
        <begin position="29"/>
        <end position="44"/>
    </location>
</feature>
<dbReference type="CDD" id="cd02440">
    <property type="entry name" value="AdoMet_MTases"/>
    <property type="match status" value="1"/>
</dbReference>
<feature type="region of interest" description="Disordered" evidence="8">
    <location>
        <begin position="1"/>
        <end position="63"/>
    </location>
</feature>
<dbReference type="Proteomes" id="UP001575181">
    <property type="component" value="Unassembled WGS sequence"/>
</dbReference>
<dbReference type="Gene3D" id="1.10.155.10">
    <property type="entry name" value="Chemotaxis receptor methyltransferase CheR, N-terminal domain"/>
    <property type="match status" value="1"/>
</dbReference>
<dbReference type="Pfam" id="PF01739">
    <property type="entry name" value="CheR"/>
    <property type="match status" value="1"/>
</dbReference>
<dbReference type="CDD" id="cd16434">
    <property type="entry name" value="CheB-CheR_fusion"/>
    <property type="match status" value="1"/>
</dbReference>
<dbReference type="InterPro" id="IPR022641">
    <property type="entry name" value="CheR_N"/>
</dbReference>
<evidence type="ECO:0000313" key="13">
    <source>
        <dbReference type="Proteomes" id="UP001575181"/>
    </source>
</evidence>
<dbReference type="Pfam" id="PF03705">
    <property type="entry name" value="CheR_N"/>
    <property type="match status" value="1"/>
</dbReference>
<dbReference type="SUPFAM" id="SSF55785">
    <property type="entry name" value="PYP-like sensor domain (PAS domain)"/>
    <property type="match status" value="2"/>
</dbReference>
<dbReference type="RefSeq" id="WP_373656100.1">
    <property type="nucleotide sequence ID" value="NZ_JBGUAW010000007.1"/>
</dbReference>
<dbReference type="Gene3D" id="3.40.50.180">
    <property type="entry name" value="Methylesterase CheB, C-terminal domain"/>
    <property type="match status" value="1"/>
</dbReference>
<evidence type="ECO:0000259" key="11">
    <source>
        <dbReference type="PROSITE" id="PS50123"/>
    </source>
</evidence>
<dbReference type="InterPro" id="IPR013767">
    <property type="entry name" value="PAS_fold"/>
</dbReference>
<feature type="coiled-coil region" evidence="7">
    <location>
        <begin position="693"/>
        <end position="780"/>
    </location>
</feature>
<dbReference type="PROSITE" id="PS50112">
    <property type="entry name" value="PAS"/>
    <property type="match status" value="1"/>
</dbReference>
<dbReference type="EC" id="2.1.1.80" evidence="2"/>
<dbReference type="Pfam" id="PF13596">
    <property type="entry name" value="PAS_10"/>
    <property type="match status" value="1"/>
</dbReference>
<keyword evidence="7" id="KW-0175">Coiled coil</keyword>
<dbReference type="SUPFAM" id="SSF52738">
    <property type="entry name" value="Methylesterase CheB, C-terminal domain"/>
    <property type="match status" value="1"/>
</dbReference>
<reference evidence="12 13" key="1">
    <citation type="submission" date="2024-08" db="EMBL/GenBank/DDBJ databases">
        <title>Whole-genome sequencing of halo(alkali)philic microorganisms from hypersaline lakes.</title>
        <authorList>
            <person name="Sorokin D.Y."/>
            <person name="Merkel A.Y."/>
            <person name="Messina E."/>
            <person name="Yakimov M."/>
        </authorList>
    </citation>
    <scope>NUCLEOTIDE SEQUENCE [LARGE SCALE GENOMIC DNA]</scope>
    <source>
        <strain evidence="12 13">Cl-TMA</strain>
    </source>
</reference>
<feature type="domain" description="CheB-type methylesterase" evidence="10">
    <location>
        <begin position="56"/>
        <end position="239"/>
    </location>
</feature>
<dbReference type="InterPro" id="IPR050903">
    <property type="entry name" value="Bact_Chemotaxis_MeTrfase"/>
</dbReference>
<evidence type="ECO:0000256" key="5">
    <source>
        <dbReference type="ARBA" id="ARBA00022691"/>
    </source>
</evidence>
<keyword evidence="13" id="KW-1185">Reference proteome</keyword>
<keyword evidence="6" id="KW-0378">Hydrolase</keyword>
<feature type="domain" description="CheR-type methyltransferase" evidence="11">
    <location>
        <begin position="251"/>
        <end position="523"/>
    </location>
</feature>
<evidence type="ECO:0000256" key="7">
    <source>
        <dbReference type="SAM" id="Coils"/>
    </source>
</evidence>
<dbReference type="InterPro" id="IPR000780">
    <property type="entry name" value="CheR_MeTrfase"/>
</dbReference>
<dbReference type="InterPro" id="IPR000673">
    <property type="entry name" value="Sig_transdc_resp-reg_Me-estase"/>
</dbReference>
<dbReference type="PROSITE" id="PS50122">
    <property type="entry name" value="CHEB"/>
    <property type="match status" value="1"/>
</dbReference>
<dbReference type="InterPro" id="IPR022642">
    <property type="entry name" value="CheR_C"/>
</dbReference>
<dbReference type="EMBL" id="JBGUAW010000007">
    <property type="protein sequence ID" value="MFA9461311.1"/>
    <property type="molecule type" value="Genomic_DNA"/>
</dbReference>
<dbReference type="InterPro" id="IPR035909">
    <property type="entry name" value="CheB_C"/>
</dbReference>
<dbReference type="NCBIfam" id="TIGR00229">
    <property type="entry name" value="sensory_box"/>
    <property type="match status" value="1"/>
</dbReference>
<feature type="active site" evidence="6">
    <location>
        <position position="188"/>
    </location>
</feature>
<keyword evidence="5" id="KW-0949">S-adenosyl-L-methionine</keyword>
<feature type="active site" evidence="6">
    <location>
        <position position="69"/>
    </location>
</feature>
<evidence type="ECO:0000256" key="8">
    <source>
        <dbReference type="SAM" id="MobiDB-lite"/>
    </source>
</evidence>
<evidence type="ECO:0000313" key="12">
    <source>
        <dbReference type="EMBL" id="MFA9461311.1"/>
    </source>
</evidence>
<sequence>MRPFPVTLEMATSPMHDPSHPDGGTPLNSASQPAAPGSGPPSEGMRSGEDARGAAPDHGPPVIVGIGASAGGIPAVQELLGNLPADIGMGFVVVQHLAPDHDSALTDILQQQTPLIVRTAGEGVPVQAGHVYVIPPDRSLTIRGGILHLEDRDQPHTRRNPADRFLNALARDQGNRAVGVVLSGSGSDGTLGVKAIKTGGGITFAQDEASAEHPDMPRSAVRSGQVDFVCPPREIAANLARIAGHPYLWSHWPEQTPLSEEALNRVLRLLRKHTGHDFSDYKTSTIKRRIQRRMSLNQIKQLDSYVRLLKAQGDEVERLFQDLLINVTGFFRDPESFEALKHAVFPAITPDGEAERTLRIWVPGCSTGEEAYSVAIALLEYLGDDWLRTPIQIFATDIDKEALDRARTAIYPESVVSQLSAERLSRFFVRVPGGYQVHENVRNLCIFAPQDMVQDPPFSRLDLICCRNVLIYMDPVLQNRCLNIFHFALAPHGFLMLGSAETVGTDSDLFAMVDQTSKIYSKRAVRTPMPTISGGAGHPSAPEATERPPSPENLERRLHREATDHLLADYAPPSVVVDTGMNILTFLGETGPYIAPSPGRASRNLYKMAHRDLQAPLRKALTDAMAAEQEVCEGNVRMRRDGDLHYLSLRVRPLRSDPGKGHFLVIFDRPDHPVPPAPVRLGEQPEGEQDRWITELEHELATTREQMQSIINEQVTTNEELQTANEEVQSANEELQSTNEELESAKEELQSTNEELSTVNRELENRNQDLSEANGDLHNLLRSIDLAILMVTEDLRIRRFTPRAKELLNLIDADTGRPLTDIRPNVELPDLAQMIRDVLDMVGPKCLEVRDHGGNWYALTVRPYKTEENRITGAVLIFSDISDFKTDPQQVRRLAAVAREAVPAIVLADLTGRILAWNRGAHEHFGFTEAEAAERSLWGLVPPDDHQAARALLERLRQGERVSSYTARRLTKQGEILSVWGSAIPLRDPTGQVYAASLMERDIAALQDYPVPSRNRP</sequence>
<dbReference type="CDD" id="cd00130">
    <property type="entry name" value="PAS"/>
    <property type="match status" value="2"/>
</dbReference>
<dbReference type="PANTHER" id="PTHR24422">
    <property type="entry name" value="CHEMOTAXIS PROTEIN METHYLTRANSFERASE"/>
    <property type="match status" value="1"/>
</dbReference>
<name>A0ABV4TVF4_9GAMM</name>
<dbReference type="PANTHER" id="PTHR24422:SF27">
    <property type="entry name" value="PROTEIN-GLUTAMATE O-METHYLTRANSFERASE"/>
    <property type="match status" value="1"/>
</dbReference>
<dbReference type="InterPro" id="IPR035965">
    <property type="entry name" value="PAS-like_dom_sf"/>
</dbReference>
<dbReference type="InterPro" id="IPR036804">
    <property type="entry name" value="CheR_N_sf"/>
</dbReference>
<proteinExistence type="predicted"/>
<dbReference type="Pfam" id="PF00989">
    <property type="entry name" value="PAS"/>
    <property type="match status" value="1"/>
</dbReference>
<dbReference type="SMART" id="SM00091">
    <property type="entry name" value="PAS"/>
    <property type="match status" value="2"/>
</dbReference>
<evidence type="ECO:0000256" key="4">
    <source>
        <dbReference type="ARBA" id="ARBA00022679"/>
    </source>
</evidence>
<protein>
    <recommendedName>
        <fullName evidence="2">protein-glutamate O-methyltransferase</fullName>
        <ecNumber evidence="2">2.1.1.80</ecNumber>
    </recommendedName>
</protein>
<feature type="region of interest" description="Disordered" evidence="8">
    <location>
        <begin position="528"/>
        <end position="552"/>
    </location>
</feature>
<keyword evidence="6" id="KW-0145">Chemotaxis</keyword>
<comment type="caution">
    <text evidence="12">The sequence shown here is derived from an EMBL/GenBank/DDBJ whole genome shotgun (WGS) entry which is preliminary data.</text>
</comment>
<evidence type="ECO:0000259" key="9">
    <source>
        <dbReference type="PROSITE" id="PS50112"/>
    </source>
</evidence>
<organism evidence="12 13">
    <name type="scientific">Thiohalorhabdus methylotrophus</name>
    <dbReference type="NCBI Taxonomy" id="3242694"/>
    <lineage>
        <taxon>Bacteria</taxon>
        <taxon>Pseudomonadati</taxon>
        <taxon>Pseudomonadota</taxon>
        <taxon>Gammaproteobacteria</taxon>
        <taxon>Thiohalorhabdales</taxon>
        <taxon>Thiohalorhabdaceae</taxon>
        <taxon>Thiohalorhabdus</taxon>
    </lineage>
</organism>
<dbReference type="Gene3D" id="3.30.450.20">
    <property type="entry name" value="PAS domain"/>
    <property type="match status" value="2"/>
</dbReference>
<dbReference type="PRINTS" id="PR00996">
    <property type="entry name" value="CHERMTFRASE"/>
</dbReference>
<dbReference type="Gene3D" id="1.20.120.330">
    <property type="entry name" value="Nucleotidyltransferases domain 2"/>
    <property type="match status" value="1"/>
</dbReference>
<accession>A0ABV4TVF4</accession>
<evidence type="ECO:0000256" key="2">
    <source>
        <dbReference type="ARBA" id="ARBA00012534"/>
    </source>
</evidence>
<evidence type="ECO:0000259" key="10">
    <source>
        <dbReference type="PROSITE" id="PS50122"/>
    </source>
</evidence>
<dbReference type="InterPro" id="IPR000014">
    <property type="entry name" value="PAS"/>
</dbReference>
<dbReference type="SUPFAM" id="SSF53335">
    <property type="entry name" value="S-adenosyl-L-methionine-dependent methyltransferases"/>
    <property type="match status" value="1"/>
</dbReference>
<comment type="catalytic activity">
    <reaction evidence="1">
        <text>L-glutamyl-[protein] + S-adenosyl-L-methionine = [protein]-L-glutamate 5-O-methyl ester + S-adenosyl-L-homocysteine</text>
        <dbReference type="Rhea" id="RHEA:24452"/>
        <dbReference type="Rhea" id="RHEA-COMP:10208"/>
        <dbReference type="Rhea" id="RHEA-COMP:10311"/>
        <dbReference type="ChEBI" id="CHEBI:29973"/>
        <dbReference type="ChEBI" id="CHEBI:57856"/>
        <dbReference type="ChEBI" id="CHEBI:59789"/>
        <dbReference type="ChEBI" id="CHEBI:82795"/>
        <dbReference type="EC" id="2.1.1.80"/>
    </reaction>
</comment>
<feature type="domain" description="PAS" evidence="9">
    <location>
        <begin position="890"/>
        <end position="960"/>
    </location>
</feature>
<evidence type="ECO:0000256" key="3">
    <source>
        <dbReference type="ARBA" id="ARBA00022603"/>
    </source>
</evidence>
<dbReference type="Gene3D" id="3.40.50.150">
    <property type="entry name" value="Vaccinia Virus protein VP39"/>
    <property type="match status" value="1"/>
</dbReference>
<keyword evidence="4" id="KW-0808">Transferase</keyword>
<dbReference type="SUPFAM" id="SSF47757">
    <property type="entry name" value="Chemotaxis receptor methyltransferase CheR, N-terminal domain"/>
    <property type="match status" value="1"/>
</dbReference>
<dbReference type="InterPro" id="IPR029063">
    <property type="entry name" value="SAM-dependent_MTases_sf"/>
</dbReference>
<dbReference type="Pfam" id="PF01339">
    <property type="entry name" value="CheB_methylest"/>
    <property type="match status" value="1"/>
</dbReference>
<keyword evidence="3" id="KW-0489">Methyltransferase</keyword>
<dbReference type="SMART" id="SM00138">
    <property type="entry name" value="MeTrc"/>
    <property type="match status" value="1"/>
</dbReference>